<dbReference type="OrthoDB" id="2886991at2"/>
<evidence type="ECO:0008006" key="4">
    <source>
        <dbReference type="Google" id="ProtNLM"/>
    </source>
</evidence>
<evidence type="ECO:0000313" key="3">
    <source>
        <dbReference type="Proteomes" id="UP000019364"/>
    </source>
</evidence>
<evidence type="ECO:0000256" key="1">
    <source>
        <dbReference type="SAM" id="Phobius"/>
    </source>
</evidence>
<proteinExistence type="predicted"/>
<sequence>MESKPQISKHTQTKRTPEEYSKIVKSAHFQQLLREKKRFIIPFTIFFFCFYFALPILTSYTTFLNKPFYGSITWAWVLAFLQFVMTWAFCMIYYKKASKFDKLSEQVLAEKEGKL</sequence>
<feature type="transmembrane region" description="Helical" evidence="1">
    <location>
        <begin position="39"/>
        <end position="60"/>
    </location>
</feature>
<keyword evidence="1" id="KW-1133">Transmembrane helix</keyword>
<name>W7YBZ2_9BACL</name>
<evidence type="ECO:0000313" key="2">
    <source>
        <dbReference type="EMBL" id="GAF08385.1"/>
    </source>
</evidence>
<keyword evidence="1" id="KW-0812">Transmembrane</keyword>
<dbReference type="SUPFAM" id="SSF103473">
    <property type="entry name" value="MFS general substrate transporter"/>
    <property type="match status" value="1"/>
</dbReference>
<feature type="transmembrane region" description="Helical" evidence="1">
    <location>
        <begin position="72"/>
        <end position="94"/>
    </location>
</feature>
<dbReference type="STRING" id="1236976.JCM16418_2459"/>
<protein>
    <recommendedName>
        <fullName evidence="4">DUF485 domain-containing protein</fullName>
    </recommendedName>
</protein>
<accession>W7YBZ2</accession>
<dbReference type="Proteomes" id="UP000019364">
    <property type="component" value="Unassembled WGS sequence"/>
</dbReference>
<dbReference type="RefSeq" id="WP_052020210.1">
    <property type="nucleotide sequence ID" value="NZ_BAVZ01000006.1"/>
</dbReference>
<dbReference type="InterPro" id="IPR007436">
    <property type="entry name" value="DUF485"/>
</dbReference>
<dbReference type="InterPro" id="IPR036259">
    <property type="entry name" value="MFS_trans_sf"/>
</dbReference>
<reference evidence="2 3" key="1">
    <citation type="journal article" date="2014" name="Genome Announc.">
        <title>Draft Genome Sequence of Paenibacillus pini JCM 16418T, Isolated from the Rhizosphere of Pine Tree.</title>
        <authorList>
            <person name="Yuki M."/>
            <person name="Oshima K."/>
            <person name="Suda W."/>
            <person name="Oshida Y."/>
            <person name="Kitamura K."/>
            <person name="Iida Y."/>
            <person name="Hattori M."/>
            <person name="Ohkuma M."/>
        </authorList>
    </citation>
    <scope>NUCLEOTIDE SEQUENCE [LARGE SCALE GENOMIC DNA]</scope>
    <source>
        <strain evidence="2 3">JCM 16418</strain>
    </source>
</reference>
<dbReference type="EMBL" id="BAVZ01000006">
    <property type="protein sequence ID" value="GAF08385.1"/>
    <property type="molecule type" value="Genomic_DNA"/>
</dbReference>
<dbReference type="PANTHER" id="PTHR38441">
    <property type="entry name" value="INTEGRAL MEMBRANE PROTEIN-RELATED"/>
    <property type="match status" value="1"/>
</dbReference>
<dbReference type="Pfam" id="PF04341">
    <property type="entry name" value="DUF485"/>
    <property type="match status" value="1"/>
</dbReference>
<gene>
    <name evidence="2" type="ORF">JCM16418_2459</name>
</gene>
<dbReference type="AlphaFoldDB" id="W7YBZ2"/>
<organism evidence="2 3">
    <name type="scientific">Paenibacillus pini JCM 16418</name>
    <dbReference type="NCBI Taxonomy" id="1236976"/>
    <lineage>
        <taxon>Bacteria</taxon>
        <taxon>Bacillati</taxon>
        <taxon>Bacillota</taxon>
        <taxon>Bacilli</taxon>
        <taxon>Bacillales</taxon>
        <taxon>Paenibacillaceae</taxon>
        <taxon>Paenibacillus</taxon>
    </lineage>
</organism>
<keyword evidence="3" id="KW-1185">Reference proteome</keyword>
<comment type="caution">
    <text evidence="2">The sequence shown here is derived from an EMBL/GenBank/DDBJ whole genome shotgun (WGS) entry which is preliminary data.</text>
</comment>
<dbReference type="PANTHER" id="PTHR38441:SF1">
    <property type="entry name" value="MEMBRANE PROTEIN"/>
    <property type="match status" value="1"/>
</dbReference>
<keyword evidence="1" id="KW-0472">Membrane</keyword>
<dbReference type="eggNOG" id="COG3162">
    <property type="taxonomic scope" value="Bacteria"/>
</dbReference>